<dbReference type="Pfam" id="PF01584">
    <property type="entry name" value="CheW"/>
    <property type="match status" value="2"/>
</dbReference>
<dbReference type="InterPro" id="IPR004358">
    <property type="entry name" value="Sig_transdc_His_kin-like_C"/>
</dbReference>
<dbReference type="AlphaFoldDB" id="A0A975BRP9"/>
<dbReference type="InterPro" id="IPR036890">
    <property type="entry name" value="HATPase_C_sf"/>
</dbReference>
<evidence type="ECO:0000259" key="12">
    <source>
        <dbReference type="PROSITE" id="PS50894"/>
    </source>
</evidence>
<keyword evidence="14" id="KW-1185">Reference proteome</keyword>
<gene>
    <name evidence="13" type="ORF">dnm_065480</name>
</gene>
<dbReference type="SMART" id="SM00448">
    <property type="entry name" value="REC"/>
    <property type="match status" value="1"/>
</dbReference>
<dbReference type="GO" id="GO:0000155">
    <property type="term" value="F:phosphorelay sensor kinase activity"/>
    <property type="evidence" value="ECO:0007669"/>
    <property type="project" value="InterPro"/>
</dbReference>
<dbReference type="SMART" id="SM00387">
    <property type="entry name" value="HATPase_c"/>
    <property type="match status" value="1"/>
</dbReference>
<dbReference type="EMBL" id="CP061800">
    <property type="protein sequence ID" value="QTA90487.1"/>
    <property type="molecule type" value="Genomic_DNA"/>
</dbReference>
<keyword evidence="4" id="KW-0808">Transferase</keyword>
<name>A0A975BRP9_9BACT</name>
<feature type="domain" description="CheW-like" evidence="11">
    <location>
        <begin position="583"/>
        <end position="739"/>
    </location>
</feature>
<dbReference type="InterPro" id="IPR037006">
    <property type="entry name" value="CheA-like_homodim_sf"/>
</dbReference>
<feature type="region of interest" description="Disordered" evidence="8">
    <location>
        <begin position="252"/>
        <end position="329"/>
    </location>
</feature>
<feature type="modified residue" description="Phosphohistidine" evidence="6">
    <location>
        <position position="49"/>
    </location>
</feature>
<evidence type="ECO:0000256" key="1">
    <source>
        <dbReference type="ARBA" id="ARBA00000085"/>
    </source>
</evidence>
<evidence type="ECO:0000256" key="7">
    <source>
        <dbReference type="PROSITE-ProRule" id="PRU00169"/>
    </source>
</evidence>
<dbReference type="Gene3D" id="3.40.50.2300">
    <property type="match status" value="1"/>
</dbReference>
<dbReference type="Pfam" id="PF02518">
    <property type="entry name" value="HATPase_c"/>
    <property type="match status" value="1"/>
</dbReference>
<evidence type="ECO:0000256" key="6">
    <source>
        <dbReference type="PROSITE-ProRule" id="PRU00110"/>
    </source>
</evidence>
<dbReference type="InterPro" id="IPR036061">
    <property type="entry name" value="CheW-like_dom_sf"/>
</dbReference>
<dbReference type="InterPro" id="IPR036641">
    <property type="entry name" value="HPT_dom_sf"/>
</dbReference>
<accession>A0A975BRP9</accession>
<evidence type="ECO:0000256" key="4">
    <source>
        <dbReference type="ARBA" id="ARBA00022679"/>
    </source>
</evidence>
<dbReference type="Gene3D" id="1.20.120.160">
    <property type="entry name" value="HPT domain"/>
    <property type="match status" value="1"/>
</dbReference>
<proteinExistence type="predicted"/>
<dbReference type="Gene3D" id="2.30.30.40">
    <property type="entry name" value="SH3 Domains"/>
    <property type="match status" value="1"/>
</dbReference>
<dbReference type="SUPFAM" id="SSF47384">
    <property type="entry name" value="Homodimeric domain of signal transducing histidine kinase"/>
    <property type="match status" value="1"/>
</dbReference>
<dbReference type="InterPro" id="IPR002545">
    <property type="entry name" value="CheW-lke_dom"/>
</dbReference>
<dbReference type="InterPro" id="IPR036097">
    <property type="entry name" value="HisK_dim/P_sf"/>
</dbReference>
<feature type="compositionally biased region" description="Polar residues" evidence="8">
    <location>
        <begin position="288"/>
        <end position="303"/>
    </location>
</feature>
<dbReference type="SMART" id="SM00260">
    <property type="entry name" value="CheW"/>
    <property type="match status" value="1"/>
</dbReference>
<dbReference type="PROSITE" id="PS50894">
    <property type="entry name" value="HPT"/>
    <property type="match status" value="1"/>
</dbReference>
<keyword evidence="5 13" id="KW-0418">Kinase</keyword>
<dbReference type="SUPFAM" id="SSF50341">
    <property type="entry name" value="CheW-like"/>
    <property type="match status" value="2"/>
</dbReference>
<reference evidence="13" key="1">
    <citation type="journal article" date="2021" name="Microb. Physiol.">
        <title>Proteogenomic Insights into the Physiology of Marine, Sulfate-Reducing, Filamentous Desulfonema limicola and Desulfonema magnum.</title>
        <authorList>
            <person name="Schnaars V."/>
            <person name="Wohlbrand L."/>
            <person name="Scheve S."/>
            <person name="Hinrichs C."/>
            <person name="Reinhardt R."/>
            <person name="Rabus R."/>
        </authorList>
    </citation>
    <scope>NUCLEOTIDE SEQUENCE</scope>
    <source>
        <strain evidence="13">4be13</strain>
    </source>
</reference>
<dbReference type="Gene3D" id="1.10.287.560">
    <property type="entry name" value="Histidine kinase CheA-like, homodimeric domain"/>
    <property type="match status" value="1"/>
</dbReference>
<feature type="compositionally biased region" description="Acidic residues" evidence="8">
    <location>
        <begin position="265"/>
        <end position="285"/>
    </location>
</feature>
<evidence type="ECO:0000256" key="5">
    <source>
        <dbReference type="ARBA" id="ARBA00022777"/>
    </source>
</evidence>
<dbReference type="SUPFAM" id="SSF47226">
    <property type="entry name" value="Histidine-containing phosphotransfer domain, HPT domain"/>
    <property type="match status" value="1"/>
</dbReference>
<dbReference type="InterPro" id="IPR001789">
    <property type="entry name" value="Sig_transdc_resp-reg_receiver"/>
</dbReference>
<dbReference type="PANTHER" id="PTHR43395">
    <property type="entry name" value="SENSOR HISTIDINE KINASE CHEA"/>
    <property type="match status" value="1"/>
</dbReference>
<dbReference type="PROSITE" id="PS50851">
    <property type="entry name" value="CHEW"/>
    <property type="match status" value="1"/>
</dbReference>
<organism evidence="13 14">
    <name type="scientific">Desulfonema magnum</name>
    <dbReference type="NCBI Taxonomy" id="45655"/>
    <lineage>
        <taxon>Bacteria</taxon>
        <taxon>Pseudomonadati</taxon>
        <taxon>Thermodesulfobacteriota</taxon>
        <taxon>Desulfobacteria</taxon>
        <taxon>Desulfobacterales</taxon>
        <taxon>Desulfococcaceae</taxon>
        <taxon>Desulfonema</taxon>
    </lineage>
</organism>
<dbReference type="GO" id="GO:0006935">
    <property type="term" value="P:chemotaxis"/>
    <property type="evidence" value="ECO:0007669"/>
    <property type="project" value="InterPro"/>
</dbReference>
<dbReference type="PRINTS" id="PR00344">
    <property type="entry name" value="BCTRLSENSOR"/>
</dbReference>
<dbReference type="InterPro" id="IPR004105">
    <property type="entry name" value="CheA-like_dim"/>
</dbReference>
<dbReference type="Pfam" id="PF00072">
    <property type="entry name" value="Response_reg"/>
    <property type="match status" value="1"/>
</dbReference>
<evidence type="ECO:0000259" key="11">
    <source>
        <dbReference type="PROSITE" id="PS50851"/>
    </source>
</evidence>
<dbReference type="SMART" id="SM00073">
    <property type="entry name" value="HPT"/>
    <property type="match status" value="1"/>
</dbReference>
<evidence type="ECO:0000313" key="14">
    <source>
        <dbReference type="Proteomes" id="UP000663722"/>
    </source>
</evidence>
<dbReference type="InterPro" id="IPR008207">
    <property type="entry name" value="Sig_transdc_His_kin_Hpt_dom"/>
</dbReference>
<dbReference type="PANTHER" id="PTHR43395:SF1">
    <property type="entry name" value="CHEMOTAXIS PROTEIN CHEA"/>
    <property type="match status" value="1"/>
</dbReference>
<evidence type="ECO:0000259" key="9">
    <source>
        <dbReference type="PROSITE" id="PS50109"/>
    </source>
</evidence>
<dbReference type="SUPFAM" id="SSF55874">
    <property type="entry name" value="ATPase domain of HSP90 chaperone/DNA topoisomerase II/histidine kinase"/>
    <property type="match status" value="1"/>
</dbReference>
<evidence type="ECO:0000256" key="8">
    <source>
        <dbReference type="SAM" id="MobiDB-lite"/>
    </source>
</evidence>
<feature type="domain" description="Response regulatory" evidence="10">
    <location>
        <begin position="909"/>
        <end position="1025"/>
    </location>
</feature>
<dbReference type="InterPro" id="IPR051315">
    <property type="entry name" value="Bact_Chemotaxis_CheA"/>
</dbReference>
<dbReference type="EC" id="2.7.13.3" evidence="2"/>
<dbReference type="KEGG" id="dmm:dnm_065480"/>
<dbReference type="Pfam" id="PF02895">
    <property type="entry name" value="H-kinase_dim"/>
    <property type="match status" value="1"/>
</dbReference>
<dbReference type="PROSITE" id="PS50110">
    <property type="entry name" value="RESPONSE_REGULATORY"/>
    <property type="match status" value="1"/>
</dbReference>
<dbReference type="SUPFAM" id="SSF52172">
    <property type="entry name" value="CheY-like"/>
    <property type="match status" value="1"/>
</dbReference>
<evidence type="ECO:0000259" key="10">
    <source>
        <dbReference type="PROSITE" id="PS50110"/>
    </source>
</evidence>
<feature type="domain" description="HPt" evidence="12">
    <location>
        <begin position="1"/>
        <end position="106"/>
    </location>
</feature>
<dbReference type="Gene3D" id="3.30.565.10">
    <property type="entry name" value="Histidine kinase-like ATPase, C-terminal domain"/>
    <property type="match status" value="1"/>
</dbReference>
<evidence type="ECO:0000313" key="13">
    <source>
        <dbReference type="EMBL" id="QTA90487.1"/>
    </source>
</evidence>
<dbReference type="CDD" id="cd16916">
    <property type="entry name" value="HATPase_CheA-like"/>
    <property type="match status" value="1"/>
</dbReference>
<comment type="catalytic activity">
    <reaction evidence="1">
        <text>ATP + protein L-histidine = ADP + protein N-phospho-L-histidine.</text>
        <dbReference type="EC" id="2.7.13.3"/>
    </reaction>
</comment>
<evidence type="ECO:0000256" key="2">
    <source>
        <dbReference type="ARBA" id="ARBA00012438"/>
    </source>
</evidence>
<keyword evidence="3 7" id="KW-0597">Phosphoprotein</keyword>
<feature type="modified residue" description="4-aspartylphosphate" evidence="7">
    <location>
        <position position="958"/>
    </location>
</feature>
<dbReference type="Proteomes" id="UP000663722">
    <property type="component" value="Chromosome"/>
</dbReference>
<dbReference type="PROSITE" id="PS50109">
    <property type="entry name" value="HIS_KIN"/>
    <property type="match status" value="1"/>
</dbReference>
<dbReference type="InterPro" id="IPR011006">
    <property type="entry name" value="CheY-like_superfamily"/>
</dbReference>
<evidence type="ECO:0000256" key="3">
    <source>
        <dbReference type="ARBA" id="ARBA00022553"/>
    </source>
</evidence>
<dbReference type="Pfam" id="PF01627">
    <property type="entry name" value="Hpt"/>
    <property type="match status" value="1"/>
</dbReference>
<sequence>MENDTEMIDDFVTEAKEHLDTIEEDLLNLEKQKDNPDRKLVDKVFRAIHSIKGASGFLGLRKIGDLAHVMETLLSMMRAGELRPESEFIDALLSGADILATMVDDVRHSNEVDITTVHERLSGMLDLSPKVKSELNTAVKLSCSEGNEISFDINEFTLKNIPSNMSLYVLRYDLTELARHENKGPLVLIRELLSTGDIIDAKIDVPSYDLREGLPKEHLLYEVLYATILFPDDIQEVTGLKSDQILHVRRDGLRKTVPSPQLQEPDSEPEIPDAEPEIPDAESEIPDSSSPCQEPRISAQNYRASELSPEIETENREPARGKPVSPSKSCVNLSRTLRIDVDVLDKLMMLAGELVLVRNQQLLFAETSAALSRSAVQRLDIVTTELQETIMRTRMQPIGKLFGKLPRLVRDFGKKHGKQIKLSISGSDVELDKTILEFLADPLTHLIRNCCDHAIESPEKRIRAKKPEAGCISLSAYHEAGHINIDIRDDGRGIDPDLIRKKAMENQIKTKDELERMSNKDILRLVLLPGFSTTDKVTDLSGRGVGMDVVKTGIDKLGGTLDLESTTGKGTEIHLRLPLTLAIIPCLVVVEGENRYAIPQINLVELVCLYDKDVTTKIECTENQEIYRLRDRLLPMIRFSEVLARPTMFTHKAKAEITEKYRNQLTDNVPESLSFAVLKVGNLCFGLIIDRVLGTEEIVVKPMHPAVKSLSIYSGATIMGDGKVALILDVEGIAAYAGIITDNSAEEARTNKMKSDENLQTVLLFKYGEKEQFAMSLPLIRRIERISISDIEYIGEKEFVTINGISTWILRPDKVLTVSPGAERDDMFLIIPKYIRQPMGLLASELVDIQEASVELNVESYMEDGLLGTSVVRDHMTLFIDIYRLIEKAEPEWFDERRTENPPPDAIKQVLLVEDASFFRQLIKGYLKADGYKVITAENGQAGLDRMNETQFDLIVSDIEMPVMDGWDFMENVRKNEQKNHIPAVALTALDAEKDREKAIKCGYDRYEIKLDRERFLTTVAEMLKK</sequence>
<dbReference type="InterPro" id="IPR003594">
    <property type="entry name" value="HATPase_dom"/>
</dbReference>
<feature type="domain" description="Histidine kinase" evidence="9">
    <location>
        <begin position="332"/>
        <end position="581"/>
    </location>
</feature>
<dbReference type="InterPro" id="IPR005467">
    <property type="entry name" value="His_kinase_dom"/>
</dbReference>
<protein>
    <recommendedName>
        <fullName evidence="2">histidine kinase</fullName>
        <ecNumber evidence="2">2.7.13.3</ecNumber>
    </recommendedName>
</protein>
<dbReference type="RefSeq" id="WP_207678673.1">
    <property type="nucleotide sequence ID" value="NZ_CP061800.1"/>
</dbReference>
<dbReference type="SMART" id="SM01231">
    <property type="entry name" value="H-kinase_dim"/>
    <property type="match status" value="1"/>
</dbReference>
<dbReference type="CDD" id="cd00088">
    <property type="entry name" value="HPT"/>
    <property type="match status" value="1"/>
</dbReference>
<dbReference type="GO" id="GO:0005737">
    <property type="term" value="C:cytoplasm"/>
    <property type="evidence" value="ECO:0007669"/>
    <property type="project" value="InterPro"/>
</dbReference>
<dbReference type="FunFam" id="3.30.565.10:FF:000016">
    <property type="entry name" value="Chemotaxis protein CheA, putative"/>
    <property type="match status" value="1"/>
</dbReference>